<sequence>MFTRSFSTTGTVNASDFDDSDDIQNAVRSIFERQDLQPFFKQLVKVGVSEALQEHDAIVRQLQNVILDKNHQIRELQLQKAILEDKLEIVTSNIEGRDEIQSEITRLNEEIEKLKKELISLNEDLEKEKRSTEEKDIKIALLEKEKIFSEEKDARIAQLQRENDAKMAQLAREKDAMIAQLEKEKKSSEEKNARITQLKKEKNAEVAQLKKEHDAIMAELNKEKDAKVELKKKINNLKAEKQQAVCQKNNAVHVLTDLKKGRDGNK</sequence>
<proteinExistence type="predicted"/>
<reference evidence="2" key="1">
    <citation type="submission" date="2018-11" db="EMBL/GenBank/DDBJ databases">
        <authorList>
            <person name="Alioto T."/>
            <person name="Alioto T."/>
        </authorList>
    </citation>
    <scope>NUCLEOTIDE SEQUENCE</scope>
</reference>
<feature type="coiled-coil region" evidence="1">
    <location>
        <begin position="59"/>
        <end position="247"/>
    </location>
</feature>
<comment type="caution">
    <text evidence="2">The sequence shown here is derived from an EMBL/GenBank/DDBJ whole genome shotgun (WGS) entry which is preliminary data.</text>
</comment>
<evidence type="ECO:0000313" key="2">
    <source>
        <dbReference type="EMBL" id="VDI62692.1"/>
    </source>
</evidence>
<organism evidence="2 3">
    <name type="scientific">Mytilus galloprovincialis</name>
    <name type="common">Mediterranean mussel</name>
    <dbReference type="NCBI Taxonomy" id="29158"/>
    <lineage>
        <taxon>Eukaryota</taxon>
        <taxon>Metazoa</taxon>
        <taxon>Spiralia</taxon>
        <taxon>Lophotrochozoa</taxon>
        <taxon>Mollusca</taxon>
        <taxon>Bivalvia</taxon>
        <taxon>Autobranchia</taxon>
        <taxon>Pteriomorphia</taxon>
        <taxon>Mytilida</taxon>
        <taxon>Mytiloidea</taxon>
        <taxon>Mytilidae</taxon>
        <taxon>Mytilinae</taxon>
        <taxon>Mytilus</taxon>
    </lineage>
</organism>
<keyword evidence="3" id="KW-1185">Reference proteome</keyword>
<dbReference type="EMBL" id="UYJE01008283">
    <property type="protein sequence ID" value="VDI62692.1"/>
    <property type="molecule type" value="Genomic_DNA"/>
</dbReference>
<dbReference type="AlphaFoldDB" id="A0A8B6GE46"/>
<dbReference type="Proteomes" id="UP000596742">
    <property type="component" value="Unassembled WGS sequence"/>
</dbReference>
<gene>
    <name evidence="2" type="ORF">MGAL_10B031933</name>
</gene>
<accession>A0A8B6GE46</accession>
<name>A0A8B6GE46_MYTGA</name>
<evidence type="ECO:0000256" key="1">
    <source>
        <dbReference type="SAM" id="Coils"/>
    </source>
</evidence>
<evidence type="ECO:0000313" key="3">
    <source>
        <dbReference type="Proteomes" id="UP000596742"/>
    </source>
</evidence>
<keyword evidence="1" id="KW-0175">Coiled coil</keyword>
<protein>
    <submittedName>
        <fullName evidence="2">Uncharacterized protein</fullName>
    </submittedName>
</protein>
<dbReference type="OrthoDB" id="10481634at2759"/>